<sequence>MTRTSVVVFLFVLFTRLAAAQAVTIRIKAPKKLNERKALLLTREKEFAAVVHSIQLGYDTTHLQMDRSLLPDLYQFQVSGLKGTLTFFFESGTEIRLDTGDVARSAVSHSKSNLDWVAYRDSIQRPADKRLRELVLEENLARKIGNLDSARAWVARQEASRIDMLNKTTAFIAAHPASYVSLYLLKNYWYALKTRGLFEQLDPAMAHHRTYRLLKEKNKAVARK</sequence>
<name>A0ABX7I4L7_9BACT</name>
<dbReference type="EMBL" id="CP056775">
    <property type="protein sequence ID" value="QRR01031.1"/>
    <property type="molecule type" value="Genomic_DNA"/>
</dbReference>
<feature type="chain" id="PRO_5046012548" description="DUF4369 domain-containing protein" evidence="1">
    <location>
        <begin position="21"/>
        <end position="224"/>
    </location>
</feature>
<feature type="signal peptide" evidence="1">
    <location>
        <begin position="1"/>
        <end position="20"/>
    </location>
</feature>
<evidence type="ECO:0000313" key="2">
    <source>
        <dbReference type="EMBL" id="QRR01031.1"/>
    </source>
</evidence>
<evidence type="ECO:0000313" key="3">
    <source>
        <dbReference type="Proteomes" id="UP000612680"/>
    </source>
</evidence>
<keyword evidence="1" id="KW-0732">Signal</keyword>
<organism evidence="2 3">
    <name type="scientific">Dyadobacter sandarakinus</name>
    <dbReference type="NCBI Taxonomy" id="2747268"/>
    <lineage>
        <taxon>Bacteria</taxon>
        <taxon>Pseudomonadati</taxon>
        <taxon>Bacteroidota</taxon>
        <taxon>Cytophagia</taxon>
        <taxon>Cytophagales</taxon>
        <taxon>Spirosomataceae</taxon>
        <taxon>Dyadobacter</taxon>
    </lineage>
</organism>
<dbReference type="RefSeq" id="WP_204662933.1">
    <property type="nucleotide sequence ID" value="NZ_CP056775.1"/>
</dbReference>
<proteinExistence type="predicted"/>
<accession>A0ABX7I4L7</accession>
<protein>
    <recommendedName>
        <fullName evidence="4">DUF4369 domain-containing protein</fullName>
    </recommendedName>
</protein>
<gene>
    <name evidence="2" type="ORF">HWI92_09010</name>
</gene>
<reference evidence="2 3" key="1">
    <citation type="submission" date="2020-06" db="EMBL/GenBank/DDBJ databases">
        <title>Dyadobacter sandarakinus sp. nov., isolated from the soil of the Arctic Yellow River Station.</title>
        <authorList>
            <person name="Zhang Y."/>
            <person name="Peng F."/>
        </authorList>
    </citation>
    <scope>NUCLEOTIDE SEQUENCE [LARGE SCALE GENOMIC DNA]</scope>
    <source>
        <strain evidence="2 3">Q3-56</strain>
    </source>
</reference>
<evidence type="ECO:0000256" key="1">
    <source>
        <dbReference type="SAM" id="SignalP"/>
    </source>
</evidence>
<keyword evidence="3" id="KW-1185">Reference proteome</keyword>
<dbReference type="Proteomes" id="UP000612680">
    <property type="component" value="Chromosome"/>
</dbReference>
<evidence type="ECO:0008006" key="4">
    <source>
        <dbReference type="Google" id="ProtNLM"/>
    </source>
</evidence>